<feature type="domain" description="SipL SPOCS" evidence="2">
    <location>
        <begin position="193"/>
        <end position="259"/>
    </location>
</feature>
<gene>
    <name evidence="3" type="ORF">WMO26_01775</name>
</gene>
<dbReference type="EMBL" id="JBBMFD010000001">
    <property type="protein sequence ID" value="MEQ2439552.1"/>
    <property type="molecule type" value="Genomic_DNA"/>
</dbReference>
<dbReference type="Pfam" id="PF01476">
    <property type="entry name" value="LysM"/>
    <property type="match status" value="1"/>
</dbReference>
<dbReference type="Proteomes" id="UP001489509">
    <property type="component" value="Unassembled WGS sequence"/>
</dbReference>
<evidence type="ECO:0000259" key="2">
    <source>
        <dbReference type="Pfam" id="PF12673"/>
    </source>
</evidence>
<proteinExistence type="predicted"/>
<evidence type="ECO:0000313" key="3">
    <source>
        <dbReference type="EMBL" id="MEQ2439552.1"/>
    </source>
</evidence>
<dbReference type="InterPro" id="IPR036779">
    <property type="entry name" value="LysM_dom_sf"/>
</dbReference>
<evidence type="ECO:0000313" key="4">
    <source>
        <dbReference type="Proteomes" id="UP001489509"/>
    </source>
</evidence>
<keyword evidence="4" id="KW-1185">Reference proteome</keyword>
<protein>
    <submittedName>
        <fullName evidence="3">SPOCS domain-containing protein</fullName>
    </submittedName>
</protein>
<dbReference type="Gene3D" id="3.10.350.10">
    <property type="entry name" value="LysM domain"/>
    <property type="match status" value="1"/>
</dbReference>
<organism evidence="3 4">
    <name type="scientific">Solibaculum intestinale</name>
    <dbReference type="NCBI Taxonomy" id="3133165"/>
    <lineage>
        <taxon>Bacteria</taxon>
        <taxon>Bacillati</taxon>
        <taxon>Bacillota</taxon>
        <taxon>Clostridia</taxon>
        <taxon>Eubacteriales</taxon>
        <taxon>Oscillospiraceae</taxon>
        <taxon>Solibaculum</taxon>
    </lineage>
</organism>
<name>A0ABV1DWX8_9FIRM</name>
<feature type="domain" description="LysM" evidence="1">
    <location>
        <begin position="473"/>
        <end position="500"/>
    </location>
</feature>
<reference evidence="3 4" key="1">
    <citation type="submission" date="2024-03" db="EMBL/GenBank/DDBJ databases">
        <title>Human intestinal bacterial collection.</title>
        <authorList>
            <person name="Pauvert C."/>
            <person name="Hitch T.C.A."/>
            <person name="Clavel T."/>
        </authorList>
    </citation>
    <scope>NUCLEOTIDE SEQUENCE [LARGE SCALE GENOMIC DNA]</scope>
    <source>
        <strain evidence="3 4">CLA-JM-H44</strain>
    </source>
</reference>
<comment type="caution">
    <text evidence="3">The sequence shown here is derived from an EMBL/GenBank/DDBJ whole genome shotgun (WGS) entry which is preliminary data.</text>
</comment>
<sequence length="512" mass="56511">MELKVSHDTVSINEVIFEGSAEQPVDLDINLPDYCPDISRILKCRLMPAVSVRQITGDRLQVEGKTQVSILYVDDTNRRVQCMEQSLPFSQSFALQGAPEDAAVFSNTVIDYVNCRASSPRRLGVHGSFTVGVKVRGRTDCQVVTQAEGAGIQLLRHAAPVSSVIGMAERQFSMNEMLELGQSKPTAAILVRSSTTILISDYKAIANKVIVKGDIQIATLYQCEDSDDMEKMEHSLPFSQIIDLDGVTDESFCDIRCDTVSSDIQIRTDGAGENRLLSADLRLCIQVTAYQSSEISLISDAFSTEVEIEADCNEIRAEQMLKRMRYDGVYKNTFELPSGDITAICDLWCDAGMVSCVAAEGKLLVKAPVNVSVLALDGDGCPTYFERVAEIEYEEELPEGVTLALCEPTLCITGCSFSFAQSQSMEIKIEYRLEGCVFVPFQENAICDLRLCEDQPIVRVSGAALVIYYADRGERLWDIARKYCTSVNAIKEENELSEDVVPARGMMMIPSI</sequence>
<dbReference type="InterPro" id="IPR024300">
    <property type="entry name" value="SipL_SPOCS_dom"/>
</dbReference>
<dbReference type="SUPFAM" id="SSF54106">
    <property type="entry name" value="LysM domain"/>
    <property type="match status" value="1"/>
</dbReference>
<dbReference type="Pfam" id="PF12673">
    <property type="entry name" value="SipL"/>
    <property type="match status" value="2"/>
</dbReference>
<feature type="domain" description="SipL SPOCS" evidence="2">
    <location>
        <begin position="37"/>
        <end position="116"/>
    </location>
</feature>
<dbReference type="CDD" id="cd00118">
    <property type="entry name" value="LysM"/>
    <property type="match status" value="1"/>
</dbReference>
<evidence type="ECO:0000259" key="1">
    <source>
        <dbReference type="Pfam" id="PF01476"/>
    </source>
</evidence>
<accession>A0ABV1DWX8</accession>
<dbReference type="InterPro" id="IPR018392">
    <property type="entry name" value="LysM"/>
</dbReference>
<dbReference type="RefSeq" id="WP_349217810.1">
    <property type="nucleotide sequence ID" value="NZ_JBBMFD010000001.1"/>
</dbReference>